<feature type="domain" description="DPH-type MB" evidence="2">
    <location>
        <begin position="74"/>
        <end position="129"/>
    </location>
</feature>
<organism evidence="3 4">
    <name type="scientific">Candidatus Egerieicola faecale</name>
    <dbReference type="NCBI Taxonomy" id="2840774"/>
    <lineage>
        <taxon>Bacteria</taxon>
        <taxon>Bacillati</taxon>
        <taxon>Bacillota</taxon>
        <taxon>Clostridia</taxon>
        <taxon>Eubacteriales</taxon>
        <taxon>Oscillospiraceae</taxon>
        <taxon>Oscillospiraceae incertae sedis</taxon>
        <taxon>Candidatus Egerieicola</taxon>
    </lineage>
</organism>
<feature type="coiled-coil region" evidence="1">
    <location>
        <begin position="37"/>
        <end position="71"/>
    </location>
</feature>
<accession>A0A9D1LKR2</accession>
<gene>
    <name evidence="3" type="ORF">IAD19_06680</name>
</gene>
<protein>
    <recommendedName>
        <fullName evidence="2">DPH-type MB domain-containing protein</fullName>
    </recommendedName>
</protein>
<dbReference type="NCBIfam" id="NF045650">
    <property type="entry name" value="CD1247_Nterm"/>
    <property type="match status" value="1"/>
</dbReference>
<dbReference type="InterPro" id="IPR007872">
    <property type="entry name" value="DPH_MB_dom"/>
</dbReference>
<dbReference type="Proteomes" id="UP000824082">
    <property type="component" value="Unassembled WGS sequence"/>
</dbReference>
<reference evidence="3" key="2">
    <citation type="journal article" date="2021" name="PeerJ">
        <title>Extensive microbial diversity within the chicken gut microbiome revealed by metagenomics and culture.</title>
        <authorList>
            <person name="Gilroy R."/>
            <person name="Ravi A."/>
            <person name="Getino M."/>
            <person name="Pursley I."/>
            <person name="Horton D.L."/>
            <person name="Alikhan N.F."/>
            <person name="Baker D."/>
            <person name="Gharbi K."/>
            <person name="Hall N."/>
            <person name="Watson M."/>
            <person name="Adriaenssens E.M."/>
            <person name="Foster-Nyarko E."/>
            <person name="Jarju S."/>
            <person name="Secka A."/>
            <person name="Antonio M."/>
            <person name="Oren A."/>
            <person name="Chaudhuri R.R."/>
            <person name="La Ragione R."/>
            <person name="Hildebrand F."/>
            <person name="Pallen M.J."/>
        </authorList>
    </citation>
    <scope>NUCLEOTIDE SEQUENCE</scope>
    <source>
        <strain evidence="3">4509</strain>
    </source>
</reference>
<proteinExistence type="predicted"/>
<comment type="caution">
    <text evidence="3">The sequence shown here is derived from an EMBL/GenBank/DDBJ whole genome shotgun (WGS) entry which is preliminary data.</text>
</comment>
<evidence type="ECO:0000313" key="3">
    <source>
        <dbReference type="EMBL" id="HIU42222.1"/>
    </source>
</evidence>
<dbReference type="InterPro" id="IPR054688">
    <property type="entry name" value="CD1247_N"/>
</dbReference>
<evidence type="ECO:0000259" key="2">
    <source>
        <dbReference type="PROSITE" id="PS51074"/>
    </source>
</evidence>
<dbReference type="PROSITE" id="PS51074">
    <property type="entry name" value="DPH_MB"/>
    <property type="match status" value="1"/>
</dbReference>
<dbReference type="AlphaFoldDB" id="A0A9D1LKR2"/>
<name>A0A9D1LKR2_9FIRM</name>
<dbReference type="EMBL" id="DVMX01000130">
    <property type="protein sequence ID" value="HIU42222.1"/>
    <property type="molecule type" value="Genomic_DNA"/>
</dbReference>
<sequence>MSNLTEKAAYLKGLMQGLDIDQTTKEGKLFAAMVELMDEMSATIADLEDNQETLTDLVDALNEDVDGLTEEVYGYDDFDEDDEDYEDDDAVYEITCDGCGETFYLDEDEVAQGSYVCPACGKTLEFEFEDDCDCGCHHHHEDEADEDGDIAF</sequence>
<evidence type="ECO:0000313" key="4">
    <source>
        <dbReference type="Proteomes" id="UP000824082"/>
    </source>
</evidence>
<reference evidence="3" key="1">
    <citation type="submission" date="2020-10" db="EMBL/GenBank/DDBJ databases">
        <authorList>
            <person name="Gilroy R."/>
        </authorList>
    </citation>
    <scope>NUCLEOTIDE SEQUENCE</scope>
    <source>
        <strain evidence="3">4509</strain>
    </source>
</reference>
<evidence type="ECO:0000256" key="1">
    <source>
        <dbReference type="SAM" id="Coils"/>
    </source>
</evidence>
<keyword evidence="1" id="KW-0175">Coiled coil</keyword>